<dbReference type="Pfam" id="PF00431">
    <property type="entry name" value="CUB"/>
    <property type="match status" value="1"/>
</dbReference>
<keyword evidence="1 2" id="KW-1015">Disulfide bond</keyword>
<dbReference type="PROSITE" id="PS50026">
    <property type="entry name" value="EGF_3"/>
    <property type="match status" value="1"/>
</dbReference>
<feature type="disulfide bond" evidence="2">
    <location>
        <begin position="47"/>
        <end position="56"/>
    </location>
</feature>
<protein>
    <submittedName>
        <fullName evidence="5">EGF-like domain-containing protein</fullName>
    </submittedName>
</protein>
<dbReference type="Gene3D" id="2.60.120.290">
    <property type="entry name" value="Spermadhesin, CUB domain"/>
    <property type="match status" value="1"/>
</dbReference>
<reference evidence="5" key="1">
    <citation type="submission" date="2017-02" db="UniProtKB">
        <authorList>
            <consortium name="WormBaseParasite"/>
        </authorList>
    </citation>
    <scope>IDENTIFICATION</scope>
</reference>
<name>A0A0N4Z8L1_PARTI</name>
<dbReference type="SUPFAM" id="SSF49854">
    <property type="entry name" value="Spermadhesin, CUB domain"/>
    <property type="match status" value="1"/>
</dbReference>
<dbReference type="PROSITE" id="PS00022">
    <property type="entry name" value="EGF_1"/>
    <property type="match status" value="1"/>
</dbReference>
<sequence>MGQREELTFNDLKLLILYYCFSICKNSRIECQNGTYPNWKTYADCICPKGYSGTFCDSVTPLEGTCSNVDLIATQHKTELTEDGVKNCNYRIRNHEGYKIYIQVDFVNTKSADICTQGSGFEIRYLQDKGTTGLCLCGHYKDLTIISENSHVYIEYHGKERGNGFKLHYSRAVPDFYRYASICYKKECFEKRNEYFEPKTEN</sequence>
<proteinExistence type="predicted"/>
<keyword evidence="2" id="KW-0245">EGF-like domain</keyword>
<evidence type="ECO:0000256" key="1">
    <source>
        <dbReference type="ARBA" id="ARBA00023157"/>
    </source>
</evidence>
<accession>A0A0N4Z8L1</accession>
<evidence type="ECO:0000259" key="3">
    <source>
        <dbReference type="PROSITE" id="PS50026"/>
    </source>
</evidence>
<dbReference type="AlphaFoldDB" id="A0A0N4Z8L1"/>
<evidence type="ECO:0000256" key="2">
    <source>
        <dbReference type="PROSITE-ProRule" id="PRU00076"/>
    </source>
</evidence>
<feature type="domain" description="EGF-like" evidence="3">
    <location>
        <begin position="16"/>
        <end position="57"/>
    </location>
</feature>
<dbReference type="WBParaSite" id="PTRK_0000362200.1">
    <property type="protein sequence ID" value="PTRK_0000362200.1"/>
    <property type="gene ID" value="PTRK_0000362200"/>
</dbReference>
<dbReference type="Proteomes" id="UP000038045">
    <property type="component" value="Unplaced"/>
</dbReference>
<keyword evidence="4" id="KW-1185">Reference proteome</keyword>
<comment type="caution">
    <text evidence="2">Lacks conserved residue(s) required for the propagation of feature annotation.</text>
</comment>
<dbReference type="InterPro" id="IPR035914">
    <property type="entry name" value="Sperma_CUB_dom_sf"/>
</dbReference>
<organism evidence="4 5">
    <name type="scientific">Parastrongyloides trichosuri</name>
    <name type="common">Possum-specific nematode worm</name>
    <dbReference type="NCBI Taxonomy" id="131310"/>
    <lineage>
        <taxon>Eukaryota</taxon>
        <taxon>Metazoa</taxon>
        <taxon>Ecdysozoa</taxon>
        <taxon>Nematoda</taxon>
        <taxon>Chromadorea</taxon>
        <taxon>Rhabditida</taxon>
        <taxon>Tylenchina</taxon>
        <taxon>Panagrolaimomorpha</taxon>
        <taxon>Strongyloidoidea</taxon>
        <taxon>Strongyloididae</taxon>
        <taxon>Parastrongyloides</taxon>
    </lineage>
</organism>
<dbReference type="InterPro" id="IPR000742">
    <property type="entry name" value="EGF"/>
</dbReference>
<evidence type="ECO:0000313" key="4">
    <source>
        <dbReference type="Proteomes" id="UP000038045"/>
    </source>
</evidence>
<dbReference type="PROSITE" id="PS01186">
    <property type="entry name" value="EGF_2"/>
    <property type="match status" value="1"/>
</dbReference>
<evidence type="ECO:0000313" key="5">
    <source>
        <dbReference type="WBParaSite" id="PTRK_0000362200.1"/>
    </source>
</evidence>
<dbReference type="InterPro" id="IPR000859">
    <property type="entry name" value="CUB_dom"/>
</dbReference>